<proteinExistence type="inferred from homology"/>
<comment type="similarity">
    <text evidence="1 2">Belongs to the arylamine N-acetyltransferase family.</text>
</comment>
<accession>A0ABU6JZZ2</accession>
<organism evidence="3 4">
    <name type="scientific">Uliginosibacterium silvisoli</name>
    <dbReference type="NCBI Taxonomy" id="3114758"/>
    <lineage>
        <taxon>Bacteria</taxon>
        <taxon>Pseudomonadati</taxon>
        <taxon>Pseudomonadota</taxon>
        <taxon>Betaproteobacteria</taxon>
        <taxon>Rhodocyclales</taxon>
        <taxon>Zoogloeaceae</taxon>
        <taxon>Uliginosibacterium</taxon>
    </lineage>
</organism>
<dbReference type="Pfam" id="PF00797">
    <property type="entry name" value="Acetyltransf_2"/>
    <property type="match status" value="1"/>
</dbReference>
<dbReference type="PANTHER" id="PTHR11786:SF0">
    <property type="entry name" value="ARYLAMINE N-ACETYLTRANSFERASE 4-RELATED"/>
    <property type="match status" value="1"/>
</dbReference>
<evidence type="ECO:0000313" key="3">
    <source>
        <dbReference type="EMBL" id="MEC5384976.1"/>
    </source>
</evidence>
<dbReference type="Gene3D" id="2.40.128.150">
    <property type="entry name" value="Cysteine proteinases"/>
    <property type="match status" value="1"/>
</dbReference>
<evidence type="ECO:0000313" key="4">
    <source>
        <dbReference type="Proteomes" id="UP001331561"/>
    </source>
</evidence>
<dbReference type="InterPro" id="IPR038765">
    <property type="entry name" value="Papain-like_cys_pep_sf"/>
</dbReference>
<name>A0ABU6JZZ2_9RHOO</name>
<keyword evidence="4" id="KW-1185">Reference proteome</keyword>
<dbReference type="Gene3D" id="3.30.2140.10">
    <property type="entry name" value="Arylamine N-acetyltransferase"/>
    <property type="match status" value="1"/>
</dbReference>
<comment type="caution">
    <text evidence="3">The sequence shown here is derived from an EMBL/GenBank/DDBJ whole genome shotgun (WGS) entry which is preliminary data.</text>
</comment>
<gene>
    <name evidence="3" type="ORF">VVD49_04535</name>
</gene>
<sequence length="282" mass="31220">MTMPIAVPLSDEDLADYFTRIAYSGDGKPTLQTLATLHALHPQAIPFENLDPLSGRVVNLAPDAVFAKLARNRRGGHCYEHNGLLKRVLEKLGFTVKGLVARVMWFAPEGTLTPRTHMVLRVDLEGVSYLVDVGFGGLVMSAPLRLDTQDEQATPHERFRLVRTDADICVQAGLGHEWRALYRFDLTEQLAIDYEGPNWFACTHPTSRFVNDLLVARAPAGARYTLLNNHLSLRDAAGKKKQVLHDAGELRRVLEEVFAIAVPQDEATDAALARVVLRGGHI</sequence>
<dbReference type="PANTHER" id="PTHR11786">
    <property type="entry name" value="N-HYDROXYARYLAMINE O-ACETYLTRANSFERASE"/>
    <property type="match status" value="1"/>
</dbReference>
<dbReference type="EMBL" id="JAYXHS010000001">
    <property type="protein sequence ID" value="MEC5384976.1"/>
    <property type="molecule type" value="Genomic_DNA"/>
</dbReference>
<dbReference type="SUPFAM" id="SSF54001">
    <property type="entry name" value="Cysteine proteinases"/>
    <property type="match status" value="1"/>
</dbReference>
<protein>
    <submittedName>
        <fullName evidence="3">Arylamine N-acetyltransferase</fullName>
    </submittedName>
</protein>
<dbReference type="RefSeq" id="WP_327597941.1">
    <property type="nucleotide sequence ID" value="NZ_JAYXHS010000001.1"/>
</dbReference>
<dbReference type="Proteomes" id="UP001331561">
    <property type="component" value="Unassembled WGS sequence"/>
</dbReference>
<reference evidence="3 4" key="1">
    <citation type="submission" date="2024-01" db="EMBL/GenBank/DDBJ databases">
        <title>Uliginosibacterium soil sp. nov.</title>
        <authorList>
            <person name="Lv Y."/>
        </authorList>
    </citation>
    <scope>NUCLEOTIDE SEQUENCE [LARGE SCALE GENOMIC DNA]</scope>
    <source>
        <strain evidence="3 4">H3</strain>
    </source>
</reference>
<evidence type="ECO:0000256" key="2">
    <source>
        <dbReference type="RuleBase" id="RU003452"/>
    </source>
</evidence>
<dbReference type="InterPro" id="IPR001447">
    <property type="entry name" value="Arylamine_N-AcTrfase"/>
</dbReference>
<dbReference type="PRINTS" id="PR01543">
    <property type="entry name" value="ANATRNSFRASE"/>
</dbReference>
<evidence type="ECO:0000256" key="1">
    <source>
        <dbReference type="ARBA" id="ARBA00006547"/>
    </source>
</evidence>